<accession>A0A0C9XSI6</accession>
<evidence type="ECO:0008006" key="3">
    <source>
        <dbReference type="Google" id="ProtNLM"/>
    </source>
</evidence>
<dbReference type="AlphaFoldDB" id="A0A0C9XSI6"/>
<gene>
    <name evidence="1" type="ORF">K443DRAFT_622424</name>
</gene>
<dbReference type="OrthoDB" id="3251015at2759"/>
<name>A0A0C9XSI6_9AGAR</name>
<reference evidence="2" key="2">
    <citation type="submission" date="2015-01" db="EMBL/GenBank/DDBJ databases">
        <title>Evolutionary Origins and Diversification of the Mycorrhizal Mutualists.</title>
        <authorList>
            <consortium name="DOE Joint Genome Institute"/>
            <consortium name="Mycorrhizal Genomics Consortium"/>
            <person name="Kohler A."/>
            <person name="Kuo A."/>
            <person name="Nagy L.G."/>
            <person name="Floudas D."/>
            <person name="Copeland A."/>
            <person name="Barry K.W."/>
            <person name="Cichocki N."/>
            <person name="Veneault-Fourrey C."/>
            <person name="LaButti K."/>
            <person name="Lindquist E.A."/>
            <person name="Lipzen A."/>
            <person name="Lundell T."/>
            <person name="Morin E."/>
            <person name="Murat C."/>
            <person name="Riley R."/>
            <person name="Ohm R."/>
            <person name="Sun H."/>
            <person name="Tunlid A."/>
            <person name="Henrissat B."/>
            <person name="Grigoriev I.V."/>
            <person name="Hibbett D.S."/>
            <person name="Martin F."/>
        </authorList>
    </citation>
    <scope>NUCLEOTIDE SEQUENCE [LARGE SCALE GENOMIC DNA]</scope>
    <source>
        <strain evidence="2">LaAM-08-1</strain>
    </source>
</reference>
<dbReference type="SUPFAM" id="SSF53098">
    <property type="entry name" value="Ribonuclease H-like"/>
    <property type="match status" value="1"/>
</dbReference>
<dbReference type="InterPro" id="IPR012337">
    <property type="entry name" value="RNaseH-like_sf"/>
</dbReference>
<organism evidence="1 2">
    <name type="scientific">Laccaria amethystina LaAM-08-1</name>
    <dbReference type="NCBI Taxonomy" id="1095629"/>
    <lineage>
        <taxon>Eukaryota</taxon>
        <taxon>Fungi</taxon>
        <taxon>Dikarya</taxon>
        <taxon>Basidiomycota</taxon>
        <taxon>Agaricomycotina</taxon>
        <taxon>Agaricomycetes</taxon>
        <taxon>Agaricomycetidae</taxon>
        <taxon>Agaricales</taxon>
        <taxon>Agaricineae</taxon>
        <taxon>Hydnangiaceae</taxon>
        <taxon>Laccaria</taxon>
    </lineage>
</organism>
<dbReference type="HOGENOM" id="CLU_010866_0_0_1"/>
<sequence>MSWLNASLMRYSAEKRILPDTQVAAQPGVQTRDLMSYLSGVKCWANRNKQQVYALKRDQLKGFDYLSPDGFYDADPDALVIKSGSMSRDDPHLKDARLSLHVAMVEATDDSYIFSRSLASLQRNALAMERFQYAYGWLTQWAKSKAYILSAAGDHPDTVKFQSVSTGRGVNPLAITEHDVALIRDDLDFLRAKVNDPTSRFVELKDFIESFQFPKVIGRLPITLIRKIVAQNIVSRCRALLSLQPVKQSDAEALDRLIIRKVHDVLGFPFQPSTSIATLPVSYHGFDFPSIARINAAISSVTGAAIGGKSLALKIPGRNVSILHGEQIGLIIALVLAGDLGQNDLVTILTDHLNSVRLINDSQTKVSQSSRLRYMNGRSYYRWILSLISRSRATVSYTAGHSDESTVEARLNEEADLLATSSQKIYEELLYAPIPSFFMNDFTIHSEADGWIESNVMHFIDALLARKTAKALGIGHDLRMSTWAHDPGPPPDFPYIKAVSAHSAAVQLYARSGQLATADVLYRRGKKDSDLCCLGCDATGDMHHIFVYCKQYERWREEARRELLERMELKLSNIQTEGAVGTGLLETAKFLFTDNEIVWPLHRSLYYLGKIPNLDPLISKEAGMGEIARRRLRSHISSDWHISSIRLAGRIFGDYQRRMAVMNDFARRN</sequence>
<dbReference type="Proteomes" id="UP000054477">
    <property type="component" value="Unassembled WGS sequence"/>
</dbReference>
<dbReference type="EMBL" id="KN838545">
    <property type="protein sequence ID" value="KIK07911.1"/>
    <property type="molecule type" value="Genomic_DNA"/>
</dbReference>
<evidence type="ECO:0000313" key="1">
    <source>
        <dbReference type="EMBL" id="KIK07911.1"/>
    </source>
</evidence>
<protein>
    <recommendedName>
        <fullName evidence="3">Reverse transcriptase</fullName>
    </recommendedName>
</protein>
<evidence type="ECO:0000313" key="2">
    <source>
        <dbReference type="Proteomes" id="UP000054477"/>
    </source>
</evidence>
<keyword evidence="2" id="KW-1185">Reference proteome</keyword>
<reference evidence="1 2" key="1">
    <citation type="submission" date="2014-04" db="EMBL/GenBank/DDBJ databases">
        <authorList>
            <consortium name="DOE Joint Genome Institute"/>
            <person name="Kuo A."/>
            <person name="Kohler A."/>
            <person name="Nagy L.G."/>
            <person name="Floudas D."/>
            <person name="Copeland A."/>
            <person name="Barry K.W."/>
            <person name="Cichocki N."/>
            <person name="Veneault-Fourrey C."/>
            <person name="LaButti K."/>
            <person name="Lindquist E.A."/>
            <person name="Lipzen A."/>
            <person name="Lundell T."/>
            <person name="Morin E."/>
            <person name="Murat C."/>
            <person name="Sun H."/>
            <person name="Tunlid A."/>
            <person name="Henrissat B."/>
            <person name="Grigoriev I.V."/>
            <person name="Hibbett D.S."/>
            <person name="Martin F."/>
            <person name="Nordberg H.P."/>
            <person name="Cantor M.N."/>
            <person name="Hua S.X."/>
        </authorList>
    </citation>
    <scope>NUCLEOTIDE SEQUENCE [LARGE SCALE GENOMIC DNA]</scope>
    <source>
        <strain evidence="1 2">LaAM-08-1</strain>
    </source>
</reference>
<proteinExistence type="predicted"/>